<dbReference type="Proteomes" id="UP000198736">
    <property type="component" value="Unassembled WGS sequence"/>
</dbReference>
<dbReference type="STRING" id="1742973.COMA2_50051"/>
<evidence type="ECO:0000313" key="1">
    <source>
        <dbReference type="EMBL" id="CUS38371.1"/>
    </source>
</evidence>
<gene>
    <name evidence="1" type="ORF">COMA2_50051</name>
</gene>
<dbReference type="EMBL" id="CZPZ01000032">
    <property type="protein sequence ID" value="CUS38371.1"/>
    <property type="molecule type" value="Genomic_DNA"/>
</dbReference>
<dbReference type="AlphaFoldDB" id="A0A0S4LLB4"/>
<accession>A0A0S4LLB4</accession>
<evidence type="ECO:0000313" key="2">
    <source>
        <dbReference type="Proteomes" id="UP000198736"/>
    </source>
</evidence>
<name>A0A0S4LLB4_9BACT</name>
<protein>
    <submittedName>
        <fullName evidence="1">Uncharacterized protein</fullName>
    </submittedName>
</protein>
<proteinExistence type="predicted"/>
<reference evidence="2" key="1">
    <citation type="submission" date="2015-10" db="EMBL/GenBank/DDBJ databases">
        <authorList>
            <person name="Luecker S."/>
            <person name="Luecker S."/>
        </authorList>
    </citation>
    <scope>NUCLEOTIDE SEQUENCE [LARGE SCALE GENOMIC DNA]</scope>
</reference>
<keyword evidence="2" id="KW-1185">Reference proteome</keyword>
<sequence length="65" mass="7301">MRVYGPVPVRQDRNRVVGHTHTAGTVATRRLVNGTGQGIVRANAALDGRREGRDVRRLRIPYRQP</sequence>
<organism evidence="1 2">
    <name type="scientific">Candidatus Nitrospira nitrificans</name>
    <dbReference type="NCBI Taxonomy" id="1742973"/>
    <lineage>
        <taxon>Bacteria</taxon>
        <taxon>Pseudomonadati</taxon>
        <taxon>Nitrospirota</taxon>
        <taxon>Nitrospiria</taxon>
        <taxon>Nitrospirales</taxon>
        <taxon>Nitrospiraceae</taxon>
        <taxon>Nitrospira</taxon>
    </lineage>
</organism>